<comment type="caution">
    <text evidence="2">The sequence shown here is derived from an EMBL/GenBank/DDBJ whole genome shotgun (WGS) entry which is preliminary data.</text>
</comment>
<dbReference type="OrthoDB" id="19045at2759"/>
<evidence type="ECO:0000313" key="2">
    <source>
        <dbReference type="EMBL" id="POY76877.1"/>
    </source>
</evidence>
<protein>
    <recommendedName>
        <fullName evidence="4">Polynucleotide kinase 3'-phosphatase</fullName>
    </recommendedName>
</protein>
<keyword evidence="3" id="KW-1185">Reference proteome</keyword>
<dbReference type="NCBIfam" id="TIGR01662">
    <property type="entry name" value="HAD-SF-IIIA"/>
    <property type="match status" value="1"/>
</dbReference>
<proteinExistence type="predicted"/>
<dbReference type="InterPro" id="IPR027417">
    <property type="entry name" value="P-loop_NTPase"/>
</dbReference>
<dbReference type="NCBIfam" id="TIGR01664">
    <property type="entry name" value="DNA-3'-Pase"/>
    <property type="match status" value="1"/>
</dbReference>
<dbReference type="InterPro" id="IPR013954">
    <property type="entry name" value="PNK3P"/>
</dbReference>
<evidence type="ECO:0008006" key="4">
    <source>
        <dbReference type="Google" id="ProtNLM"/>
    </source>
</evidence>
<dbReference type="InterPro" id="IPR036412">
    <property type="entry name" value="HAD-like_sf"/>
</dbReference>
<dbReference type="InterPro" id="IPR006551">
    <property type="entry name" value="Polynucleotide_phosphatase"/>
</dbReference>
<dbReference type="GO" id="GO:0046403">
    <property type="term" value="F:polynucleotide 3'-phosphatase activity"/>
    <property type="evidence" value="ECO:0007669"/>
    <property type="project" value="TreeGrafter"/>
</dbReference>
<dbReference type="FunFam" id="3.40.50.300:FF:000737">
    <property type="entry name" value="Bifunctional polynucleotide phosphatase/kinase"/>
    <property type="match status" value="1"/>
</dbReference>
<dbReference type="SUPFAM" id="SSF56784">
    <property type="entry name" value="HAD-like"/>
    <property type="match status" value="1"/>
</dbReference>
<reference evidence="2 3" key="1">
    <citation type="journal article" date="2018" name="Front. Microbiol.">
        <title>Prospects for Fungal Bioremediation of Acidic Radioactive Waste Sites: Characterization and Genome Sequence of Rhodotorula taiwanensis MD1149.</title>
        <authorList>
            <person name="Tkavc R."/>
            <person name="Matrosova V.Y."/>
            <person name="Grichenko O.E."/>
            <person name="Gostincar C."/>
            <person name="Volpe R.P."/>
            <person name="Klimenkova P."/>
            <person name="Gaidamakova E.K."/>
            <person name="Zhou C.E."/>
            <person name="Stewart B.J."/>
            <person name="Lyman M.G."/>
            <person name="Malfatti S.A."/>
            <person name="Rubinfeld B."/>
            <person name="Courtot M."/>
            <person name="Singh J."/>
            <person name="Dalgard C.L."/>
            <person name="Hamilton T."/>
            <person name="Frey K.G."/>
            <person name="Gunde-Cimerman N."/>
            <person name="Dugan L."/>
            <person name="Daly M.J."/>
        </authorList>
    </citation>
    <scope>NUCLEOTIDE SEQUENCE [LARGE SCALE GENOMIC DNA]</scope>
    <source>
        <strain evidence="2 3">MD1149</strain>
    </source>
</reference>
<gene>
    <name evidence="2" type="ORF">BMF94_0129</name>
</gene>
<dbReference type="GO" id="GO:0003690">
    <property type="term" value="F:double-stranded DNA binding"/>
    <property type="evidence" value="ECO:0007669"/>
    <property type="project" value="TreeGrafter"/>
</dbReference>
<dbReference type="CDD" id="cd01625">
    <property type="entry name" value="HAD_PNP"/>
    <property type="match status" value="1"/>
</dbReference>
<feature type="compositionally biased region" description="Basic and acidic residues" evidence="1">
    <location>
        <begin position="1"/>
        <end position="13"/>
    </location>
</feature>
<dbReference type="InterPro" id="IPR023214">
    <property type="entry name" value="HAD_sf"/>
</dbReference>
<dbReference type="Pfam" id="PF08645">
    <property type="entry name" value="PNK3P"/>
    <property type="match status" value="1"/>
</dbReference>
<dbReference type="SUPFAM" id="SSF52540">
    <property type="entry name" value="P-loop containing nucleoside triphosphate hydrolases"/>
    <property type="match status" value="1"/>
</dbReference>
<sequence>MDSRPSKRAKVDIDLTSDSNSATPAERVSPATVQPAGLSLSPPAPPVKKPEIASIFKPNQATKGKWLADVRRAKTSTPGGMGHFVYDDPRPSAKIAAFDIDGTLITPRDGRRFPKNETDWQWLNPKVVPKLRELHAAGFAIVWISNQAGNSSAQTKFRNKMPLMCRALDVPVRVFAAWGHDEYRKSSTGMWDVFVDRFNGGVPIDYEQSFYVGDAAGRLGDHNDTDRKLAINCGLPFFTPEEFFLGRSATGYTLKGWDPASHDHQAPLFTPTSTPLLPRRNSEFDDDHPPEVVIFVGFPGSGKTSFFKNHFAPKGYVHVNQDTLHSRPACINLMKSCLSASPPKSCVIDNTSPSRGVRAEYLSLIRTSFPGVRVRCFYFTAPIQLAMHNSVYRALCEPVDKGNGKVREVLPMVAFLSFRTNLEIPTVDEGFDEVKRINFNFEGTPEQLKKWQRWLSDIYPLKSLTPKSASSGKAKSSSGRK</sequence>
<feature type="region of interest" description="Disordered" evidence="1">
    <location>
        <begin position="1"/>
        <end position="46"/>
    </location>
</feature>
<accession>A0A2S5BJD1</accession>
<dbReference type="Gene3D" id="3.40.50.300">
    <property type="entry name" value="P-loop containing nucleotide triphosphate hydrolases"/>
    <property type="match status" value="1"/>
</dbReference>
<organism evidence="2 3">
    <name type="scientific">Rhodotorula taiwanensis</name>
    <dbReference type="NCBI Taxonomy" id="741276"/>
    <lineage>
        <taxon>Eukaryota</taxon>
        <taxon>Fungi</taxon>
        <taxon>Dikarya</taxon>
        <taxon>Basidiomycota</taxon>
        <taxon>Pucciniomycotina</taxon>
        <taxon>Microbotryomycetes</taxon>
        <taxon>Sporidiobolales</taxon>
        <taxon>Sporidiobolaceae</taxon>
        <taxon>Rhodotorula</taxon>
    </lineage>
</organism>
<dbReference type="GO" id="GO:0006281">
    <property type="term" value="P:DNA repair"/>
    <property type="evidence" value="ECO:0007669"/>
    <property type="project" value="TreeGrafter"/>
</dbReference>
<dbReference type="Gene3D" id="3.40.50.1000">
    <property type="entry name" value="HAD superfamily/HAD-like"/>
    <property type="match status" value="1"/>
</dbReference>
<dbReference type="Pfam" id="PF13671">
    <property type="entry name" value="AAA_33"/>
    <property type="match status" value="1"/>
</dbReference>
<dbReference type="AlphaFoldDB" id="A0A2S5BJD1"/>
<dbReference type="STRING" id="741276.A0A2S5BJD1"/>
<name>A0A2S5BJD1_9BASI</name>
<dbReference type="PANTHER" id="PTHR12083:SF9">
    <property type="entry name" value="BIFUNCTIONAL POLYNUCLEOTIDE PHOSPHATASE_KINASE"/>
    <property type="match status" value="1"/>
</dbReference>
<evidence type="ECO:0000256" key="1">
    <source>
        <dbReference type="SAM" id="MobiDB-lite"/>
    </source>
</evidence>
<dbReference type="InterPro" id="IPR006549">
    <property type="entry name" value="HAD-SF_hydro_IIIA"/>
</dbReference>
<dbReference type="PANTHER" id="PTHR12083">
    <property type="entry name" value="BIFUNCTIONAL POLYNUCLEOTIDE PHOSPHATASE/KINASE"/>
    <property type="match status" value="1"/>
</dbReference>
<dbReference type="Proteomes" id="UP000237144">
    <property type="component" value="Unassembled WGS sequence"/>
</dbReference>
<dbReference type="GO" id="GO:0046404">
    <property type="term" value="F:ATP-dependent polydeoxyribonucleotide 5'-hydroxyl-kinase activity"/>
    <property type="evidence" value="ECO:0007669"/>
    <property type="project" value="TreeGrafter"/>
</dbReference>
<dbReference type="EMBL" id="PJQD01000001">
    <property type="protein sequence ID" value="POY76877.1"/>
    <property type="molecule type" value="Genomic_DNA"/>
</dbReference>
<evidence type="ECO:0000313" key="3">
    <source>
        <dbReference type="Proteomes" id="UP000237144"/>
    </source>
</evidence>